<proteinExistence type="predicted"/>
<dbReference type="KEGG" id="run:DR864_06010"/>
<dbReference type="Proteomes" id="UP000251993">
    <property type="component" value="Chromosome"/>
</dbReference>
<dbReference type="AlphaFoldDB" id="A0A344TF94"/>
<evidence type="ECO:0000313" key="2">
    <source>
        <dbReference type="Proteomes" id="UP000251993"/>
    </source>
</evidence>
<reference evidence="1 2" key="1">
    <citation type="submission" date="2018-07" db="EMBL/GenBank/DDBJ databases">
        <title>Genome sequencing of Runella.</title>
        <authorList>
            <person name="Baek M.-G."/>
            <person name="Yi H."/>
        </authorList>
    </citation>
    <scope>NUCLEOTIDE SEQUENCE [LARGE SCALE GENOMIC DNA]</scope>
    <source>
        <strain evidence="1 2">HYN0085</strain>
    </source>
</reference>
<organism evidence="1 2">
    <name type="scientific">Runella rosea</name>
    <dbReference type="NCBI Taxonomy" id="2259595"/>
    <lineage>
        <taxon>Bacteria</taxon>
        <taxon>Pseudomonadati</taxon>
        <taxon>Bacteroidota</taxon>
        <taxon>Cytophagia</taxon>
        <taxon>Cytophagales</taxon>
        <taxon>Spirosomataceae</taxon>
        <taxon>Runella</taxon>
    </lineage>
</organism>
<protein>
    <submittedName>
        <fullName evidence="1">Uncharacterized protein</fullName>
    </submittedName>
</protein>
<gene>
    <name evidence="1" type="ORF">DR864_06010</name>
</gene>
<sequence length="74" mass="8557">MFLPLIFGISYPQNKNFSLYQPFNLGLRLCTNNGLASKLNHLFTFFNGSTHFIGKLFCTLLVLHKNSYSYDNFN</sequence>
<name>A0A344TF94_9BACT</name>
<keyword evidence="2" id="KW-1185">Reference proteome</keyword>
<evidence type="ECO:0000313" key="1">
    <source>
        <dbReference type="EMBL" id="AXE17315.1"/>
    </source>
</evidence>
<accession>A0A344TF94</accession>
<dbReference type="EMBL" id="CP030850">
    <property type="protein sequence ID" value="AXE17315.1"/>
    <property type="molecule type" value="Genomic_DNA"/>
</dbReference>